<dbReference type="GO" id="GO:0000271">
    <property type="term" value="P:polysaccharide biosynthetic process"/>
    <property type="evidence" value="ECO:0007669"/>
    <property type="project" value="InterPro"/>
</dbReference>
<feature type="domain" description="GtrA/DPMS transmembrane" evidence="6">
    <location>
        <begin position="15"/>
        <end position="132"/>
    </location>
</feature>
<evidence type="ECO:0000256" key="2">
    <source>
        <dbReference type="ARBA" id="ARBA00022692"/>
    </source>
</evidence>
<dbReference type="AlphaFoldDB" id="A0A395LIW5"/>
<evidence type="ECO:0000313" key="8">
    <source>
        <dbReference type="Proteomes" id="UP000254101"/>
    </source>
</evidence>
<protein>
    <submittedName>
        <fullName evidence="7">GtrA family protein</fullName>
    </submittedName>
</protein>
<feature type="transmembrane region" description="Helical" evidence="5">
    <location>
        <begin position="42"/>
        <end position="60"/>
    </location>
</feature>
<dbReference type="RefSeq" id="WP_115491074.1">
    <property type="nucleotide sequence ID" value="NZ_JACHWW010000001.1"/>
</dbReference>
<dbReference type="Pfam" id="PF04138">
    <property type="entry name" value="GtrA_DPMS_TM"/>
    <property type="match status" value="1"/>
</dbReference>
<accession>A0A395LIW5</accession>
<keyword evidence="8" id="KW-1185">Reference proteome</keyword>
<evidence type="ECO:0000256" key="5">
    <source>
        <dbReference type="SAM" id="Phobius"/>
    </source>
</evidence>
<keyword evidence="2 5" id="KW-0812">Transmembrane</keyword>
<dbReference type="InterPro" id="IPR007267">
    <property type="entry name" value="GtrA_DPMS_TM"/>
</dbReference>
<keyword evidence="4 5" id="KW-0472">Membrane</keyword>
<gene>
    <name evidence="7" type="ORF">DL238_04005</name>
</gene>
<evidence type="ECO:0000256" key="1">
    <source>
        <dbReference type="ARBA" id="ARBA00004141"/>
    </source>
</evidence>
<name>A0A395LIW5_9SPHN</name>
<evidence type="ECO:0000256" key="3">
    <source>
        <dbReference type="ARBA" id="ARBA00022989"/>
    </source>
</evidence>
<feature type="transmembrane region" description="Helical" evidence="5">
    <location>
        <begin position="110"/>
        <end position="126"/>
    </location>
</feature>
<feature type="transmembrane region" description="Helical" evidence="5">
    <location>
        <begin position="81"/>
        <end position="98"/>
    </location>
</feature>
<dbReference type="GO" id="GO:0016020">
    <property type="term" value="C:membrane"/>
    <property type="evidence" value="ECO:0007669"/>
    <property type="project" value="UniProtKB-SubCell"/>
</dbReference>
<organism evidence="7 8">
    <name type="scientific">Alteriqipengyuania lutimaris</name>
    <dbReference type="NCBI Taxonomy" id="1538146"/>
    <lineage>
        <taxon>Bacteria</taxon>
        <taxon>Pseudomonadati</taxon>
        <taxon>Pseudomonadota</taxon>
        <taxon>Alphaproteobacteria</taxon>
        <taxon>Sphingomonadales</taxon>
        <taxon>Erythrobacteraceae</taxon>
        <taxon>Alteriqipengyuania</taxon>
    </lineage>
</organism>
<keyword evidence="3 5" id="KW-1133">Transmembrane helix</keyword>
<sequence>MQAMLHRLIDLTILRYLLASVGALAVDMACFLGLMAAGMLPAAASAIGYATGIAAHWLLSSRAVFTGRVAGSGLARTRQKALFVVSALAGLALTTGIVATCDALEIDPRGGKLVAIVLSFALTWWLRNRVVFRALA</sequence>
<evidence type="ECO:0000256" key="4">
    <source>
        <dbReference type="ARBA" id="ARBA00023136"/>
    </source>
</evidence>
<dbReference type="Proteomes" id="UP000254101">
    <property type="component" value="Unassembled WGS sequence"/>
</dbReference>
<comment type="subcellular location">
    <subcellularLocation>
        <location evidence="1">Membrane</location>
        <topology evidence="1">Multi-pass membrane protein</topology>
    </subcellularLocation>
</comment>
<feature type="transmembrane region" description="Helical" evidence="5">
    <location>
        <begin position="12"/>
        <end position="36"/>
    </location>
</feature>
<dbReference type="OrthoDB" id="7427719at2"/>
<dbReference type="EMBL" id="QRBB01000001">
    <property type="protein sequence ID" value="RDS76852.1"/>
    <property type="molecule type" value="Genomic_DNA"/>
</dbReference>
<proteinExistence type="predicted"/>
<reference evidence="7 8" key="1">
    <citation type="submission" date="2018-07" db="EMBL/GenBank/DDBJ databases">
        <title>Erythrobacter nanhaiensis sp. nov., a novel member of the genus Erythrobacter isolated from the South China Sea.</title>
        <authorList>
            <person name="Chen X."/>
            <person name="Liu J."/>
        </authorList>
    </citation>
    <scope>NUCLEOTIDE SEQUENCE [LARGE SCALE GENOMIC DNA]</scope>
    <source>
        <strain evidence="7 8">S-5</strain>
    </source>
</reference>
<evidence type="ECO:0000259" key="6">
    <source>
        <dbReference type="Pfam" id="PF04138"/>
    </source>
</evidence>
<evidence type="ECO:0000313" key="7">
    <source>
        <dbReference type="EMBL" id="RDS76852.1"/>
    </source>
</evidence>
<comment type="caution">
    <text evidence="7">The sequence shown here is derived from an EMBL/GenBank/DDBJ whole genome shotgun (WGS) entry which is preliminary data.</text>
</comment>